<evidence type="ECO:0000313" key="2">
    <source>
        <dbReference type="Proteomes" id="UP000887578"/>
    </source>
</evidence>
<reference evidence="3" key="1">
    <citation type="submission" date="2022-11" db="UniProtKB">
        <authorList>
            <consortium name="WormBaseParasite"/>
        </authorList>
    </citation>
    <scope>IDENTIFICATION</scope>
</reference>
<protein>
    <submittedName>
        <fullName evidence="3">Uncharacterized protein</fullName>
    </submittedName>
</protein>
<organism evidence="2 3">
    <name type="scientific">Panagrolaimus davidi</name>
    <dbReference type="NCBI Taxonomy" id="227884"/>
    <lineage>
        <taxon>Eukaryota</taxon>
        <taxon>Metazoa</taxon>
        <taxon>Ecdysozoa</taxon>
        <taxon>Nematoda</taxon>
        <taxon>Chromadorea</taxon>
        <taxon>Rhabditida</taxon>
        <taxon>Tylenchina</taxon>
        <taxon>Panagrolaimomorpha</taxon>
        <taxon>Panagrolaimoidea</taxon>
        <taxon>Panagrolaimidae</taxon>
        <taxon>Panagrolaimus</taxon>
    </lineage>
</organism>
<evidence type="ECO:0000313" key="3">
    <source>
        <dbReference type="WBParaSite" id="PDA_v2.g16993.t1"/>
    </source>
</evidence>
<dbReference type="WBParaSite" id="PDA_v2.g16993.t1">
    <property type="protein sequence ID" value="PDA_v2.g16993.t1"/>
    <property type="gene ID" value="PDA_v2.g16993"/>
</dbReference>
<feature type="region of interest" description="Disordered" evidence="1">
    <location>
        <begin position="168"/>
        <end position="211"/>
    </location>
</feature>
<feature type="compositionally biased region" description="Acidic residues" evidence="1">
    <location>
        <begin position="174"/>
        <end position="201"/>
    </location>
</feature>
<evidence type="ECO:0000256" key="1">
    <source>
        <dbReference type="SAM" id="MobiDB-lite"/>
    </source>
</evidence>
<proteinExistence type="predicted"/>
<name>A0A914PFG3_9BILA</name>
<dbReference type="AlphaFoldDB" id="A0A914PFG3"/>
<accession>A0A914PFG3</accession>
<keyword evidence="2" id="KW-1185">Reference proteome</keyword>
<dbReference type="Proteomes" id="UP000887578">
    <property type="component" value="Unplaced"/>
</dbReference>
<sequence length="211" mass="24063">MKSLEKVTIELDIYCLGYLEGVSITCKELVLKGEAFDQIENADDLDIKLPSVKILTIIGRYVGWGPTDMSLDSLIKNLKKMCPQLEKLSLFIDDDNVDDEVPKTFIELISKPKIDENLELKVVFNFLLHESAWEKSNFHKELKKHPDIKLDENGSKSKIKLGEKKLIEFNLSSEMDEEEEDENGDDEKDDEEEDGEEEDPTGEPAAKKKKA</sequence>